<feature type="transmembrane region" description="Helical" evidence="2">
    <location>
        <begin position="113"/>
        <end position="135"/>
    </location>
</feature>
<gene>
    <name evidence="4" type="ORF">GCM10022222_69240</name>
</gene>
<dbReference type="InterPro" id="IPR029787">
    <property type="entry name" value="Nucleotide_cyclase"/>
</dbReference>
<keyword evidence="2" id="KW-0472">Membrane</keyword>
<dbReference type="InterPro" id="IPR000160">
    <property type="entry name" value="GGDEF_dom"/>
</dbReference>
<dbReference type="SMART" id="SM00267">
    <property type="entry name" value="GGDEF"/>
    <property type="match status" value="1"/>
</dbReference>
<keyword evidence="2" id="KW-0812">Transmembrane</keyword>
<dbReference type="Gene3D" id="3.30.70.270">
    <property type="match status" value="1"/>
</dbReference>
<feature type="region of interest" description="Disordered" evidence="1">
    <location>
        <begin position="1"/>
        <end position="20"/>
    </location>
</feature>
<sequence>MPGTGPARGEPPGQGEDTPGVATRLRELISGNPVPSWDLWTKPRRMVGFLLAWDAIAIAVLAAGIATSGGPTLLDWGRFGVLAVCATLHIQLTRRQEERRRNRVAAVHIDLSGIWIFPGALLLPIHLTLLLIVIVRGQRWFNSRRPPHKFVFTSFTHAVSALLAHELYQTFASAELARLSPENSLRVFGVLMLVGFCYAALQAIVIGGLLALGGTATPTLRNVLGTKDDNLLELSTIGLGTIATILLVNIPPAIVILVLITVLGNRLAEINQLQSEARTDAKTGISNVRGWSEAAERALTRAVRGGESLALLMIDLDHFKWINDTYGHPAGDDVLRTVAQTLDEITRPKDITGRFGGEEFLVLLPEADATAAKVTAERIRTAIAEQRIVTTDKRGGSAVVNGRTASIGAALLGADGSTLEQLLHAADAAVYAAKEGGRNQVRFADSTTPPRPD</sequence>
<evidence type="ECO:0000259" key="3">
    <source>
        <dbReference type="PROSITE" id="PS50887"/>
    </source>
</evidence>
<evidence type="ECO:0000313" key="4">
    <source>
        <dbReference type="EMBL" id="GAA3574838.1"/>
    </source>
</evidence>
<comment type="caution">
    <text evidence="4">The sequence shown here is derived from an EMBL/GenBank/DDBJ whole genome shotgun (WGS) entry which is preliminary data.</text>
</comment>
<evidence type="ECO:0000256" key="1">
    <source>
        <dbReference type="SAM" id="MobiDB-lite"/>
    </source>
</evidence>
<keyword evidence="2" id="KW-1133">Transmembrane helix</keyword>
<dbReference type="InterPro" id="IPR043128">
    <property type="entry name" value="Rev_trsase/Diguanyl_cyclase"/>
</dbReference>
<dbReference type="NCBIfam" id="TIGR00254">
    <property type="entry name" value="GGDEF"/>
    <property type="match status" value="1"/>
</dbReference>
<evidence type="ECO:0000313" key="5">
    <source>
        <dbReference type="Proteomes" id="UP001500689"/>
    </source>
</evidence>
<dbReference type="Proteomes" id="UP001500689">
    <property type="component" value="Unassembled WGS sequence"/>
</dbReference>
<dbReference type="PROSITE" id="PS50887">
    <property type="entry name" value="GGDEF"/>
    <property type="match status" value="1"/>
</dbReference>
<keyword evidence="5" id="KW-1185">Reference proteome</keyword>
<dbReference type="SUPFAM" id="SSF55073">
    <property type="entry name" value="Nucleotide cyclase"/>
    <property type="match status" value="1"/>
</dbReference>
<dbReference type="RefSeq" id="WP_344867361.1">
    <property type="nucleotide sequence ID" value="NZ_BAAAZN010000019.1"/>
</dbReference>
<dbReference type="PANTHER" id="PTHR45138:SF9">
    <property type="entry name" value="DIGUANYLATE CYCLASE DGCM-RELATED"/>
    <property type="match status" value="1"/>
</dbReference>
<reference evidence="5" key="1">
    <citation type="journal article" date="2019" name="Int. J. Syst. Evol. Microbiol.">
        <title>The Global Catalogue of Microorganisms (GCM) 10K type strain sequencing project: providing services to taxonomists for standard genome sequencing and annotation.</title>
        <authorList>
            <consortium name="The Broad Institute Genomics Platform"/>
            <consortium name="The Broad Institute Genome Sequencing Center for Infectious Disease"/>
            <person name="Wu L."/>
            <person name="Ma J."/>
        </authorList>
    </citation>
    <scope>NUCLEOTIDE SEQUENCE [LARGE SCALE GENOMIC DNA]</scope>
    <source>
        <strain evidence="5">JCM 16898</strain>
    </source>
</reference>
<proteinExistence type="predicted"/>
<protein>
    <submittedName>
        <fullName evidence="4">GGDEF domain-containing protein</fullName>
    </submittedName>
</protein>
<feature type="domain" description="GGDEF" evidence="3">
    <location>
        <begin position="307"/>
        <end position="446"/>
    </location>
</feature>
<evidence type="ECO:0000256" key="2">
    <source>
        <dbReference type="SAM" id="Phobius"/>
    </source>
</evidence>
<dbReference type="Pfam" id="PF00990">
    <property type="entry name" value="GGDEF"/>
    <property type="match status" value="1"/>
</dbReference>
<feature type="transmembrane region" description="Helical" evidence="2">
    <location>
        <begin position="46"/>
        <end position="67"/>
    </location>
</feature>
<accession>A0ABP6Y3M4</accession>
<feature type="transmembrane region" description="Helical" evidence="2">
    <location>
        <begin position="234"/>
        <end position="263"/>
    </location>
</feature>
<dbReference type="EMBL" id="BAAAZN010000019">
    <property type="protein sequence ID" value="GAA3574838.1"/>
    <property type="molecule type" value="Genomic_DNA"/>
</dbReference>
<name>A0ABP6Y3M4_9PSEU</name>
<dbReference type="PANTHER" id="PTHR45138">
    <property type="entry name" value="REGULATORY COMPONENTS OF SENSORY TRANSDUCTION SYSTEM"/>
    <property type="match status" value="1"/>
</dbReference>
<dbReference type="InterPro" id="IPR050469">
    <property type="entry name" value="Diguanylate_Cyclase"/>
</dbReference>
<dbReference type="CDD" id="cd01949">
    <property type="entry name" value="GGDEF"/>
    <property type="match status" value="1"/>
</dbReference>
<organism evidence="4 5">
    <name type="scientific">Amycolatopsis ultiminotia</name>
    <dbReference type="NCBI Taxonomy" id="543629"/>
    <lineage>
        <taxon>Bacteria</taxon>
        <taxon>Bacillati</taxon>
        <taxon>Actinomycetota</taxon>
        <taxon>Actinomycetes</taxon>
        <taxon>Pseudonocardiales</taxon>
        <taxon>Pseudonocardiaceae</taxon>
        <taxon>Amycolatopsis</taxon>
    </lineage>
</organism>
<feature type="transmembrane region" description="Helical" evidence="2">
    <location>
        <begin position="188"/>
        <end position="214"/>
    </location>
</feature>